<proteinExistence type="predicted"/>
<reference evidence="1" key="1">
    <citation type="submission" date="2014-09" db="EMBL/GenBank/DDBJ databases">
        <authorList>
            <person name="Magalhaes I.L.F."/>
            <person name="Oliveira U."/>
            <person name="Santos F.R."/>
            <person name="Vidigal T.H.D.A."/>
            <person name="Brescovit A.D."/>
            <person name="Santos A.J."/>
        </authorList>
    </citation>
    <scope>NUCLEOTIDE SEQUENCE</scope>
    <source>
        <tissue evidence="1">Shoot tissue taken approximately 20 cm above the soil surface</tissue>
    </source>
</reference>
<accession>A0A0A9QPZ8</accession>
<dbReference type="EMBL" id="GBRH01262726">
    <property type="protein sequence ID" value="JAD35169.1"/>
    <property type="molecule type" value="Transcribed_RNA"/>
</dbReference>
<protein>
    <submittedName>
        <fullName evidence="1">Uncharacterized protein</fullName>
    </submittedName>
</protein>
<reference evidence="1" key="2">
    <citation type="journal article" date="2015" name="Data Brief">
        <title>Shoot transcriptome of the giant reed, Arundo donax.</title>
        <authorList>
            <person name="Barrero R.A."/>
            <person name="Guerrero F.D."/>
            <person name="Moolhuijzen P."/>
            <person name="Goolsby J.A."/>
            <person name="Tidwell J."/>
            <person name="Bellgard S.E."/>
            <person name="Bellgard M.I."/>
        </authorList>
    </citation>
    <scope>NUCLEOTIDE SEQUENCE</scope>
    <source>
        <tissue evidence="1">Shoot tissue taken approximately 20 cm above the soil surface</tissue>
    </source>
</reference>
<evidence type="ECO:0000313" key="1">
    <source>
        <dbReference type="EMBL" id="JAD35169.1"/>
    </source>
</evidence>
<dbReference type="AlphaFoldDB" id="A0A0A9QPZ8"/>
<organism evidence="1">
    <name type="scientific">Arundo donax</name>
    <name type="common">Giant reed</name>
    <name type="synonym">Donax arundinaceus</name>
    <dbReference type="NCBI Taxonomy" id="35708"/>
    <lineage>
        <taxon>Eukaryota</taxon>
        <taxon>Viridiplantae</taxon>
        <taxon>Streptophyta</taxon>
        <taxon>Embryophyta</taxon>
        <taxon>Tracheophyta</taxon>
        <taxon>Spermatophyta</taxon>
        <taxon>Magnoliopsida</taxon>
        <taxon>Liliopsida</taxon>
        <taxon>Poales</taxon>
        <taxon>Poaceae</taxon>
        <taxon>PACMAD clade</taxon>
        <taxon>Arundinoideae</taxon>
        <taxon>Arundineae</taxon>
        <taxon>Arundo</taxon>
    </lineage>
</organism>
<sequence length="36" mass="4363">MILILEYRLRLLSSSHQNYCDLLKPHICFTKHLLCF</sequence>
<name>A0A0A9QPZ8_ARUDO</name>